<evidence type="ECO:0008006" key="3">
    <source>
        <dbReference type="Google" id="ProtNLM"/>
    </source>
</evidence>
<gene>
    <name evidence="1" type="ORF">HNR65_001144</name>
</gene>
<name>A0A7W0C7X9_9BACT</name>
<evidence type="ECO:0000313" key="1">
    <source>
        <dbReference type="EMBL" id="MBA2880826.1"/>
    </source>
</evidence>
<organism evidence="1 2">
    <name type="scientific">Desulfosalsimonas propionicica</name>
    <dbReference type="NCBI Taxonomy" id="332175"/>
    <lineage>
        <taxon>Bacteria</taxon>
        <taxon>Pseudomonadati</taxon>
        <taxon>Thermodesulfobacteriota</taxon>
        <taxon>Desulfobacteria</taxon>
        <taxon>Desulfobacterales</taxon>
        <taxon>Desulfosalsimonadaceae</taxon>
        <taxon>Desulfosalsimonas</taxon>
    </lineage>
</organism>
<evidence type="ECO:0000313" key="2">
    <source>
        <dbReference type="Proteomes" id="UP000525298"/>
    </source>
</evidence>
<dbReference type="RefSeq" id="WP_220128295.1">
    <property type="nucleotide sequence ID" value="NZ_JACDUS010000002.1"/>
</dbReference>
<comment type="caution">
    <text evidence="1">The sequence shown here is derived from an EMBL/GenBank/DDBJ whole genome shotgun (WGS) entry which is preliminary data.</text>
</comment>
<dbReference type="Proteomes" id="UP000525298">
    <property type="component" value="Unassembled WGS sequence"/>
</dbReference>
<dbReference type="Pfam" id="PF19620">
    <property type="entry name" value="DUF6125"/>
    <property type="match status" value="2"/>
</dbReference>
<reference evidence="1 2" key="1">
    <citation type="submission" date="2020-07" db="EMBL/GenBank/DDBJ databases">
        <title>Genomic Encyclopedia of Type Strains, Phase IV (KMG-IV): sequencing the most valuable type-strain genomes for metagenomic binning, comparative biology and taxonomic classification.</title>
        <authorList>
            <person name="Goeker M."/>
        </authorList>
    </citation>
    <scope>NUCLEOTIDE SEQUENCE [LARGE SCALE GENOMIC DNA]</scope>
    <source>
        <strain evidence="1 2">DSM 17721</strain>
    </source>
</reference>
<keyword evidence="2" id="KW-1185">Reference proteome</keyword>
<proteinExistence type="predicted"/>
<accession>A0A7W0C7X9</accession>
<dbReference type="AlphaFoldDB" id="A0A7W0C7X9"/>
<dbReference type="EMBL" id="JACDUS010000002">
    <property type="protein sequence ID" value="MBA2880826.1"/>
    <property type="molecule type" value="Genomic_DNA"/>
</dbReference>
<sequence>MTQNNQTAAFSSIEEMSESDLGRYMVTMMHRMVMHHVLWFSEVKHQMGFEQAMEMLDQAFETSFQIQLKRLSKVLGFEIREGLPAPLLDLSAEKKGELIGALCANWLVNDGVWFQTVEQTHGMNEAKRCNDSCWTHFSPVEAGLIRRFLGLSKKPGLEGLKKALGFRMYANINTQSIIDEGPNSFVFQMNECRVQVARKRKNLADYPCKSAGLVEYSYFAAAVDPRIRTECIGCPPDEHPEEWYCAWRFSMAEE</sequence>
<protein>
    <recommendedName>
        <fullName evidence="3">Cytosolic protein</fullName>
    </recommendedName>
</protein>